<proteinExistence type="inferred from homology"/>
<comment type="function">
    <text evidence="3 6">Allows the formation of correctly charged Asn-tRNA(Asn) or Gln-tRNA(Gln) through the transamidation of misacylated Asp-tRNA(Asn) or Glu-tRNA(Gln) in organisms which lack either or both of asparaginyl-tRNA or glutaminyl-tRNA synthetases. The reaction takes place in the presence of glutamine and ATP through an activated phospho-Asp-tRNA(Asn) or phospho-Glu-tRNA(Gln).</text>
</comment>
<dbReference type="HAMAP" id="MF_00122">
    <property type="entry name" value="GatC"/>
    <property type="match status" value="1"/>
</dbReference>
<evidence type="ECO:0000256" key="4">
    <source>
        <dbReference type="ARBA" id="ARBA00047380"/>
    </source>
</evidence>
<dbReference type="InterPro" id="IPR003837">
    <property type="entry name" value="GatC"/>
</dbReference>
<dbReference type="GO" id="GO:0050567">
    <property type="term" value="F:glutaminyl-tRNA synthase (glutamine-hydrolyzing) activity"/>
    <property type="evidence" value="ECO:0007669"/>
    <property type="project" value="UniProtKB-EC"/>
</dbReference>
<organism evidence="8 9">
    <name type="scientific">Siminovitchia thermophila</name>
    <dbReference type="NCBI Taxonomy" id="1245522"/>
    <lineage>
        <taxon>Bacteria</taxon>
        <taxon>Bacillati</taxon>
        <taxon>Bacillota</taxon>
        <taxon>Bacilli</taxon>
        <taxon>Bacillales</taxon>
        <taxon>Bacillaceae</taxon>
        <taxon>Siminovitchia</taxon>
    </lineage>
</organism>
<dbReference type="PANTHER" id="PTHR15004">
    <property type="entry name" value="GLUTAMYL-TRNA(GLN) AMIDOTRANSFERASE SUBUNIT C, MITOCHONDRIAL"/>
    <property type="match status" value="1"/>
</dbReference>
<name>A0ABS2RBG6_9BACI</name>
<dbReference type="InterPro" id="IPR036113">
    <property type="entry name" value="Asp/Glu-ADT_sf_sub_c"/>
</dbReference>
<reference evidence="8 9" key="1">
    <citation type="submission" date="2021-01" db="EMBL/GenBank/DDBJ databases">
        <title>Genomic Encyclopedia of Type Strains, Phase IV (KMG-IV): sequencing the most valuable type-strain genomes for metagenomic binning, comparative biology and taxonomic classification.</title>
        <authorList>
            <person name="Goeker M."/>
        </authorList>
    </citation>
    <scope>NUCLEOTIDE SEQUENCE [LARGE SCALE GENOMIC DNA]</scope>
    <source>
        <strain evidence="8 9">DSM 105453</strain>
    </source>
</reference>
<evidence type="ECO:0000256" key="7">
    <source>
        <dbReference type="SAM" id="Coils"/>
    </source>
</evidence>
<keyword evidence="9" id="KW-1185">Reference proteome</keyword>
<evidence type="ECO:0000256" key="5">
    <source>
        <dbReference type="ARBA" id="ARBA00047913"/>
    </source>
</evidence>
<dbReference type="GO" id="GO:0050566">
    <property type="term" value="F:asparaginyl-tRNA synthase (glutamine-hydrolyzing) activity"/>
    <property type="evidence" value="ECO:0007669"/>
    <property type="project" value="UniProtKB-EC"/>
</dbReference>
<dbReference type="EMBL" id="JAFBFH010000037">
    <property type="protein sequence ID" value="MBM7717008.1"/>
    <property type="molecule type" value="Genomic_DNA"/>
</dbReference>
<comment type="subunit">
    <text evidence="2 6">Heterotrimer of A, B and C subunits.</text>
</comment>
<evidence type="ECO:0000256" key="6">
    <source>
        <dbReference type="HAMAP-Rule" id="MF_00122"/>
    </source>
</evidence>
<protein>
    <recommendedName>
        <fullName evidence="6">Aspartyl/glutamyl-tRNA(Asn/Gln) amidotransferase subunit C</fullName>
        <shortName evidence="6">Asp/Glu-ADT subunit C</shortName>
        <ecNumber evidence="6">6.3.5.-</ecNumber>
    </recommendedName>
</protein>
<evidence type="ECO:0000313" key="9">
    <source>
        <dbReference type="Proteomes" id="UP000823485"/>
    </source>
</evidence>
<feature type="coiled-coil region" evidence="7">
    <location>
        <begin position="18"/>
        <end position="45"/>
    </location>
</feature>
<comment type="catalytic activity">
    <reaction evidence="5 6">
        <text>L-glutamyl-tRNA(Gln) + L-glutamine + ATP + H2O = L-glutaminyl-tRNA(Gln) + L-glutamate + ADP + phosphate + H(+)</text>
        <dbReference type="Rhea" id="RHEA:17521"/>
        <dbReference type="Rhea" id="RHEA-COMP:9681"/>
        <dbReference type="Rhea" id="RHEA-COMP:9684"/>
        <dbReference type="ChEBI" id="CHEBI:15377"/>
        <dbReference type="ChEBI" id="CHEBI:15378"/>
        <dbReference type="ChEBI" id="CHEBI:29985"/>
        <dbReference type="ChEBI" id="CHEBI:30616"/>
        <dbReference type="ChEBI" id="CHEBI:43474"/>
        <dbReference type="ChEBI" id="CHEBI:58359"/>
        <dbReference type="ChEBI" id="CHEBI:78520"/>
        <dbReference type="ChEBI" id="CHEBI:78521"/>
        <dbReference type="ChEBI" id="CHEBI:456216"/>
    </reaction>
</comment>
<comment type="caution">
    <text evidence="8">The sequence shown here is derived from an EMBL/GenBank/DDBJ whole genome shotgun (WGS) entry which is preliminary data.</text>
</comment>
<comment type="catalytic activity">
    <reaction evidence="4 6">
        <text>L-aspartyl-tRNA(Asn) + L-glutamine + ATP + H2O = L-asparaginyl-tRNA(Asn) + L-glutamate + ADP + phosphate + 2 H(+)</text>
        <dbReference type="Rhea" id="RHEA:14513"/>
        <dbReference type="Rhea" id="RHEA-COMP:9674"/>
        <dbReference type="Rhea" id="RHEA-COMP:9677"/>
        <dbReference type="ChEBI" id="CHEBI:15377"/>
        <dbReference type="ChEBI" id="CHEBI:15378"/>
        <dbReference type="ChEBI" id="CHEBI:29985"/>
        <dbReference type="ChEBI" id="CHEBI:30616"/>
        <dbReference type="ChEBI" id="CHEBI:43474"/>
        <dbReference type="ChEBI" id="CHEBI:58359"/>
        <dbReference type="ChEBI" id="CHEBI:78515"/>
        <dbReference type="ChEBI" id="CHEBI:78516"/>
        <dbReference type="ChEBI" id="CHEBI:456216"/>
    </reaction>
</comment>
<evidence type="ECO:0000256" key="3">
    <source>
        <dbReference type="ARBA" id="ARBA00024799"/>
    </source>
</evidence>
<dbReference type="Proteomes" id="UP000823485">
    <property type="component" value="Unassembled WGS sequence"/>
</dbReference>
<gene>
    <name evidence="6" type="primary">gatC</name>
    <name evidence="8" type="ORF">JOC94_004032</name>
</gene>
<comment type="similarity">
    <text evidence="1 6">Belongs to the GatC family.</text>
</comment>
<keyword evidence="6 8" id="KW-0436">Ligase</keyword>
<keyword evidence="7" id="KW-0175">Coiled coil</keyword>
<dbReference type="SUPFAM" id="SSF141000">
    <property type="entry name" value="Glu-tRNAGln amidotransferase C subunit"/>
    <property type="match status" value="1"/>
</dbReference>
<dbReference type="NCBIfam" id="TIGR00135">
    <property type="entry name" value="gatC"/>
    <property type="match status" value="1"/>
</dbReference>
<sequence length="96" mass="10951">MSGISKEQVYHIANLARLKINEEEAEQFTNELDQILQMAEILNELDTAHIEPTSHVFDQKNVMREDVPDKGLSLEEVMKNVPEHEDGLIKVPAILE</sequence>
<dbReference type="Gene3D" id="1.10.20.60">
    <property type="entry name" value="Glu-tRNAGln amidotransferase C subunit, N-terminal domain"/>
    <property type="match status" value="1"/>
</dbReference>
<dbReference type="EC" id="6.3.5.-" evidence="6"/>
<evidence type="ECO:0000256" key="1">
    <source>
        <dbReference type="ARBA" id="ARBA00010757"/>
    </source>
</evidence>
<keyword evidence="6" id="KW-0648">Protein biosynthesis</keyword>
<accession>A0ABS2RBG6</accession>
<dbReference type="PANTHER" id="PTHR15004:SF0">
    <property type="entry name" value="GLUTAMYL-TRNA(GLN) AMIDOTRANSFERASE SUBUNIT C, MITOCHONDRIAL"/>
    <property type="match status" value="1"/>
</dbReference>
<evidence type="ECO:0000256" key="2">
    <source>
        <dbReference type="ARBA" id="ARBA00011123"/>
    </source>
</evidence>
<dbReference type="Pfam" id="PF02686">
    <property type="entry name" value="GatC"/>
    <property type="match status" value="1"/>
</dbReference>
<dbReference type="RefSeq" id="WP_077110076.1">
    <property type="nucleotide sequence ID" value="NZ_JAFBFH010000037.1"/>
</dbReference>
<keyword evidence="6" id="KW-0067">ATP-binding</keyword>
<keyword evidence="6" id="KW-0547">Nucleotide-binding</keyword>
<evidence type="ECO:0000313" key="8">
    <source>
        <dbReference type="EMBL" id="MBM7717008.1"/>
    </source>
</evidence>